<comment type="similarity">
    <text evidence="2">Belongs to the PdxA family. PdxA2 subfamily.</text>
</comment>
<keyword evidence="5" id="KW-0520">NAD</keyword>
<evidence type="ECO:0000256" key="2">
    <source>
        <dbReference type="ARBA" id="ARBA00009464"/>
    </source>
</evidence>
<sequence length="337" mass="37370">MIKPIVAVTTGDPAGIGPETSVEALMQEEAYEKTNSFLIGPKIIIEKALQIKNCDFNLNVISHPSKGKYEFGTIDLIEPKQYSTDELKNIRYGEIQKIAGKISYDNIIKAIELGNSKIIDICATAPIHKEAIKLNNIKEAGHTEIFGNNTDSKYALTMFHTQNLRIFFLSRHISLREACDYVTKERCVEFVENIDSVFRTLGKTSPKIALAALNPHASDGGLFGYEEEQELKPAVNEAKNKGLNVVGPVPADSVFFQAKNGTYDAVLSLYHDQGHIACKTLDFEGTITLTWGLPFLRAGVDHGTAFDIAGKNTANYISMYNQIVVAADYWKQMQENK</sequence>
<evidence type="ECO:0000313" key="7">
    <source>
        <dbReference type="Proteomes" id="UP001501577"/>
    </source>
</evidence>
<reference evidence="6 7" key="1">
    <citation type="journal article" date="2019" name="Int. J. Syst. Evol. Microbiol.">
        <title>The Global Catalogue of Microorganisms (GCM) 10K type strain sequencing project: providing services to taxonomists for standard genome sequencing and annotation.</title>
        <authorList>
            <consortium name="The Broad Institute Genomics Platform"/>
            <consortium name="The Broad Institute Genome Sequencing Center for Infectious Disease"/>
            <person name="Wu L."/>
            <person name="Ma J."/>
        </authorList>
    </citation>
    <scope>NUCLEOTIDE SEQUENCE [LARGE SCALE GENOMIC DNA]</scope>
    <source>
        <strain evidence="6 7">JCM 8736</strain>
    </source>
</reference>
<dbReference type="SUPFAM" id="SSF53659">
    <property type="entry name" value="Isocitrate/Isopropylmalate dehydrogenase-like"/>
    <property type="match status" value="1"/>
</dbReference>
<dbReference type="PANTHER" id="PTHR30004">
    <property type="entry name" value="4-HYDROXYTHREONINE-4-PHOSPHATE DEHYDROGENASE"/>
    <property type="match status" value="1"/>
</dbReference>
<gene>
    <name evidence="6" type="primary">pdxA</name>
    <name evidence="6" type="ORF">GCM10019998_07880</name>
</gene>
<evidence type="ECO:0000256" key="4">
    <source>
        <dbReference type="ARBA" id="ARBA00023002"/>
    </source>
</evidence>
<dbReference type="Proteomes" id="UP001501577">
    <property type="component" value="Unassembled WGS sequence"/>
</dbReference>
<accession>A0ABN3Y1U5</accession>
<name>A0ABN3Y1U5_9ENTE</name>
<dbReference type="RefSeq" id="WP_068709743.1">
    <property type="nucleotide sequence ID" value="NZ_BAAAXQ010000024.1"/>
</dbReference>
<dbReference type="NCBIfam" id="NF002992">
    <property type="entry name" value="PRK03743.1"/>
    <property type="match status" value="1"/>
</dbReference>
<dbReference type="PANTHER" id="PTHR30004:SF6">
    <property type="entry name" value="D-THREONATE 4-PHOSPHATE DEHYDROGENASE"/>
    <property type="match status" value="1"/>
</dbReference>
<comment type="caution">
    <text evidence="6">The sequence shown here is derived from an EMBL/GenBank/DDBJ whole genome shotgun (WGS) entry which is preliminary data.</text>
</comment>
<dbReference type="Gene3D" id="3.40.718.10">
    <property type="entry name" value="Isopropylmalate Dehydrogenase"/>
    <property type="match status" value="1"/>
</dbReference>
<dbReference type="EMBL" id="BAAAXQ010000024">
    <property type="protein sequence ID" value="GAA3014273.1"/>
    <property type="molecule type" value="Genomic_DNA"/>
</dbReference>
<evidence type="ECO:0000313" key="6">
    <source>
        <dbReference type="EMBL" id="GAA3014273.1"/>
    </source>
</evidence>
<keyword evidence="3" id="KW-0479">Metal-binding</keyword>
<dbReference type="Pfam" id="PF04166">
    <property type="entry name" value="PdxA"/>
    <property type="match status" value="1"/>
</dbReference>
<proteinExistence type="inferred from homology"/>
<protein>
    <submittedName>
        <fullName evidence="6">4-hydroxythreonine-4-phosphate dehydrogenase PdxA</fullName>
    </submittedName>
</protein>
<organism evidence="6 7">
    <name type="scientific">Tetragenococcus solitarius</name>
    <dbReference type="NCBI Taxonomy" id="71453"/>
    <lineage>
        <taxon>Bacteria</taxon>
        <taxon>Bacillati</taxon>
        <taxon>Bacillota</taxon>
        <taxon>Bacilli</taxon>
        <taxon>Lactobacillales</taxon>
        <taxon>Enterococcaceae</taxon>
        <taxon>Tetragenococcus</taxon>
    </lineage>
</organism>
<evidence type="ECO:0000256" key="3">
    <source>
        <dbReference type="ARBA" id="ARBA00022723"/>
    </source>
</evidence>
<comment type="cofactor">
    <cofactor evidence="1">
        <name>a divalent metal cation</name>
        <dbReference type="ChEBI" id="CHEBI:60240"/>
    </cofactor>
</comment>
<keyword evidence="4" id="KW-0560">Oxidoreductase</keyword>
<evidence type="ECO:0000256" key="5">
    <source>
        <dbReference type="ARBA" id="ARBA00023027"/>
    </source>
</evidence>
<dbReference type="InterPro" id="IPR005255">
    <property type="entry name" value="PdxA_fam"/>
</dbReference>
<keyword evidence="7" id="KW-1185">Reference proteome</keyword>
<evidence type="ECO:0000256" key="1">
    <source>
        <dbReference type="ARBA" id="ARBA00001968"/>
    </source>
</evidence>